<name>A0A7X1E1D7_9PSED</name>
<feature type="transmembrane region" description="Helical" evidence="1">
    <location>
        <begin position="163"/>
        <end position="181"/>
    </location>
</feature>
<sequence length="241" mass="26564">MNALLVVFRRQLSSYLSAPATYVSAVIFLVLSAALGLHTSQLLENSSTDLQVFFQLHPWLYLLLIPTLSTQLWANEHAAGFVDFMATLPLTLWELVIGKFLAAWIVSGLALLLTLPLVVVINVLATPDNMVIASQFMASWLLAGSYLSVGCFICAFAHHRMVVFLLTLSLLLAASSLATVLDALEQQTPLWIIDNLTSLSPSLRFAMIDHGALILHDCLYFISMIFAFLAATILLLNYKYS</sequence>
<dbReference type="Proteomes" id="UP000534677">
    <property type="component" value="Unassembled WGS sequence"/>
</dbReference>
<dbReference type="RefSeq" id="WP_185708780.1">
    <property type="nucleotide sequence ID" value="NZ_JAAXCY010000014.1"/>
</dbReference>
<evidence type="ECO:0000256" key="1">
    <source>
        <dbReference type="SAM" id="Phobius"/>
    </source>
</evidence>
<keyword evidence="1" id="KW-0812">Transmembrane</keyword>
<proteinExistence type="predicted"/>
<feature type="transmembrane region" description="Helical" evidence="1">
    <location>
        <begin position="137"/>
        <end position="156"/>
    </location>
</feature>
<evidence type="ECO:0000313" key="5">
    <source>
        <dbReference type="Proteomes" id="UP000534677"/>
    </source>
</evidence>
<keyword evidence="5" id="KW-1185">Reference proteome</keyword>
<keyword evidence="1" id="KW-1133">Transmembrane helix</keyword>
<feature type="transmembrane region" description="Helical" evidence="1">
    <location>
        <begin position="219"/>
        <end position="238"/>
    </location>
</feature>
<keyword evidence="1" id="KW-0472">Membrane</keyword>
<evidence type="ECO:0000313" key="4">
    <source>
        <dbReference type="Proteomes" id="UP000520513"/>
    </source>
</evidence>
<dbReference type="Proteomes" id="UP000520513">
    <property type="component" value="Unassembled WGS sequence"/>
</dbReference>
<accession>A0A7X1E1D7</accession>
<reference evidence="4 5" key="1">
    <citation type="submission" date="2020-04" db="EMBL/GenBank/DDBJ databases">
        <title>Pseudomonas crami sp. nov., a novel proteolytic bacterial species isolated from cream.</title>
        <authorList>
            <person name="Hofmann K."/>
            <person name="Woller A."/>
            <person name="Huptas C."/>
            <person name="Wenning M."/>
            <person name="Scherer S."/>
            <person name="Doll E.V."/>
        </authorList>
    </citation>
    <scope>NUCLEOTIDE SEQUENCE [LARGE SCALE GENOMIC DNA]</scope>
    <source>
        <strain evidence="2 5">WS 5096</strain>
        <strain evidence="3 4">WS 5106</strain>
    </source>
</reference>
<feature type="transmembrane region" description="Helical" evidence="1">
    <location>
        <begin position="103"/>
        <end position="125"/>
    </location>
</feature>
<evidence type="ECO:0000313" key="2">
    <source>
        <dbReference type="EMBL" id="MBC2382915.1"/>
    </source>
</evidence>
<protein>
    <submittedName>
        <fullName evidence="3">ABC transporter permease</fullName>
    </submittedName>
</protein>
<organism evidence="3 4">
    <name type="scientific">Pseudomonas cremoris</name>
    <dbReference type="NCBI Taxonomy" id="2724178"/>
    <lineage>
        <taxon>Bacteria</taxon>
        <taxon>Pseudomonadati</taxon>
        <taxon>Pseudomonadota</taxon>
        <taxon>Gammaproteobacteria</taxon>
        <taxon>Pseudomonadales</taxon>
        <taxon>Pseudomonadaceae</taxon>
        <taxon>Pseudomonas</taxon>
    </lineage>
</organism>
<feature type="transmembrane region" description="Helical" evidence="1">
    <location>
        <begin position="20"/>
        <end position="40"/>
    </location>
</feature>
<comment type="caution">
    <text evidence="3">The sequence shown here is derived from an EMBL/GenBank/DDBJ whole genome shotgun (WGS) entry which is preliminary data.</text>
</comment>
<gene>
    <name evidence="2" type="ORF">HF209_18390</name>
    <name evidence="3" type="ORF">HF257_28605</name>
</gene>
<dbReference type="EMBL" id="JAAXCZ010000009">
    <property type="protein sequence ID" value="MBC2382915.1"/>
    <property type="molecule type" value="Genomic_DNA"/>
</dbReference>
<evidence type="ECO:0000313" key="3">
    <source>
        <dbReference type="EMBL" id="MBC2409988.1"/>
    </source>
</evidence>
<feature type="transmembrane region" description="Helical" evidence="1">
    <location>
        <begin position="78"/>
        <end position="96"/>
    </location>
</feature>
<dbReference type="EMBL" id="JAAXCY010000014">
    <property type="protein sequence ID" value="MBC2409988.1"/>
    <property type="molecule type" value="Genomic_DNA"/>
</dbReference>
<dbReference type="AlphaFoldDB" id="A0A7X1E1D7"/>